<sequence length="140" mass="16411">MMNRYYSKQQLNIKFNDQFNPMRIFSAIIFLSALILLTFTNEVSAAFLKASQKVIYTYKTGDIMRNKQSCEKDCKSRMSGNACEVKNGEVLFIYSLKKSCRSYRLNSLAKSKQQEELQQKKINYSLKLDSLNKYRQKNNL</sequence>
<gene>
    <name evidence="1" type="primary">Contig15166.g16158</name>
    <name evidence="1" type="ORF">STYLEM_7755</name>
</gene>
<accession>A0A078AA60</accession>
<keyword evidence="2" id="KW-1185">Reference proteome</keyword>
<evidence type="ECO:0000313" key="2">
    <source>
        <dbReference type="Proteomes" id="UP000039865"/>
    </source>
</evidence>
<name>A0A078AA60_STYLE</name>
<reference evidence="1 2" key="1">
    <citation type="submission" date="2014-06" db="EMBL/GenBank/DDBJ databases">
        <authorList>
            <person name="Swart Estienne"/>
        </authorList>
    </citation>
    <scope>NUCLEOTIDE SEQUENCE [LARGE SCALE GENOMIC DNA]</scope>
    <source>
        <strain evidence="1 2">130c</strain>
    </source>
</reference>
<proteinExistence type="predicted"/>
<dbReference type="Proteomes" id="UP000039865">
    <property type="component" value="Unassembled WGS sequence"/>
</dbReference>
<evidence type="ECO:0000313" key="1">
    <source>
        <dbReference type="EMBL" id="CDW78771.1"/>
    </source>
</evidence>
<protein>
    <submittedName>
        <fullName evidence="1">Uncharacterized protein</fullName>
    </submittedName>
</protein>
<dbReference type="EMBL" id="CCKQ01007413">
    <property type="protein sequence ID" value="CDW78771.1"/>
    <property type="molecule type" value="Genomic_DNA"/>
</dbReference>
<dbReference type="AlphaFoldDB" id="A0A078AA60"/>
<organism evidence="1 2">
    <name type="scientific">Stylonychia lemnae</name>
    <name type="common">Ciliate</name>
    <dbReference type="NCBI Taxonomy" id="5949"/>
    <lineage>
        <taxon>Eukaryota</taxon>
        <taxon>Sar</taxon>
        <taxon>Alveolata</taxon>
        <taxon>Ciliophora</taxon>
        <taxon>Intramacronucleata</taxon>
        <taxon>Spirotrichea</taxon>
        <taxon>Stichotrichia</taxon>
        <taxon>Sporadotrichida</taxon>
        <taxon>Oxytrichidae</taxon>
        <taxon>Stylonychinae</taxon>
        <taxon>Stylonychia</taxon>
    </lineage>
</organism>
<dbReference type="InParanoid" id="A0A078AA60"/>